<reference evidence="8 9" key="2">
    <citation type="submission" date="2024-05" db="EMBL/GenBank/DDBJ databases">
        <authorList>
            <person name="Chen Y."/>
            <person name="Shah S."/>
            <person name="Dougan E. K."/>
            <person name="Thang M."/>
            <person name="Chan C."/>
        </authorList>
    </citation>
    <scope>NUCLEOTIDE SEQUENCE [LARGE SCALE GENOMIC DNA]</scope>
</reference>
<proteinExistence type="inferred from homology"/>
<dbReference type="EMBL" id="CAMXCT010001147">
    <property type="protein sequence ID" value="CAI3987222.1"/>
    <property type="molecule type" value="Genomic_DNA"/>
</dbReference>
<gene>
    <name evidence="7" type="ORF">C1SCF055_LOCUS14513</name>
</gene>
<evidence type="ECO:0000256" key="1">
    <source>
        <dbReference type="ARBA" id="ARBA00005896"/>
    </source>
</evidence>
<protein>
    <submittedName>
        <fullName evidence="8">TauD/TfdA-like domain-containing protein</fullName>
    </submittedName>
</protein>
<dbReference type="EMBL" id="CAMXCT030001147">
    <property type="protein sequence ID" value="CAL4774534.1"/>
    <property type="molecule type" value="Genomic_DNA"/>
</dbReference>
<keyword evidence="2" id="KW-0479">Metal-binding</keyword>
<name>A0A9P1C9P9_9DINO</name>
<dbReference type="PANTHER" id="PTHR43779">
    <property type="entry name" value="DIOXYGENASE RV0097-RELATED"/>
    <property type="match status" value="1"/>
</dbReference>
<dbReference type="PANTHER" id="PTHR43779:SF3">
    <property type="entry name" value="(3R)-3-[(CARBOXYMETHYL)AMINO]FATTY ACID OXYGENASE_DECARBOXYLASE"/>
    <property type="match status" value="1"/>
</dbReference>
<dbReference type="InterPro" id="IPR003819">
    <property type="entry name" value="TauD/TfdA-like"/>
</dbReference>
<dbReference type="Pfam" id="PF02668">
    <property type="entry name" value="TauD"/>
    <property type="match status" value="1"/>
</dbReference>
<evidence type="ECO:0000256" key="3">
    <source>
        <dbReference type="ARBA" id="ARBA00022964"/>
    </source>
</evidence>
<dbReference type="InterPro" id="IPR051178">
    <property type="entry name" value="TfdA_dioxygenase"/>
</dbReference>
<dbReference type="OrthoDB" id="10257314at2759"/>
<dbReference type="SUPFAM" id="SSF51197">
    <property type="entry name" value="Clavaminate synthase-like"/>
    <property type="match status" value="1"/>
</dbReference>
<evidence type="ECO:0000259" key="6">
    <source>
        <dbReference type="Pfam" id="PF02668"/>
    </source>
</evidence>
<dbReference type="GO" id="GO:0046872">
    <property type="term" value="F:metal ion binding"/>
    <property type="evidence" value="ECO:0007669"/>
    <property type="project" value="UniProtKB-KW"/>
</dbReference>
<keyword evidence="4" id="KW-0560">Oxidoreductase</keyword>
<evidence type="ECO:0000313" key="9">
    <source>
        <dbReference type="Proteomes" id="UP001152797"/>
    </source>
</evidence>
<sequence length="338" mass="37209">MAVPDLSPSTVDFLAQHGIHVVAIDPLGARVSGLDLRAAPPSPEVLGALEAEMASRGFLVFTDQGILSGDEQVHCSEFWGAREMHSTHGVHPRAPNRHIFRLSNDSSVGITGVGPQWHNDGSFESSIFSHVGYHIIRVPEQGGDTQFVHQGAAFDALPKEKQEYWSRLVTINATSGVLHPMVQDHPISGRRSVYLHLGMTGGIFEKTDDLNDLRLLEHDELLDVFRSYNALLNAGLVENGGRYGMSYPYKQGDCIFIDNWAIAHRASPEAHLDQSKQGLRILHRTTVKSPRPGPLPPKTWQLPTVVTQNLLMSADRGEGVFVAGGLGFRWDPDIHMQN</sequence>
<evidence type="ECO:0000313" key="7">
    <source>
        <dbReference type="EMBL" id="CAI3987222.1"/>
    </source>
</evidence>
<dbReference type="Gene3D" id="3.60.130.10">
    <property type="entry name" value="Clavaminate synthase-like"/>
    <property type="match status" value="1"/>
</dbReference>
<reference evidence="7" key="1">
    <citation type="submission" date="2022-10" db="EMBL/GenBank/DDBJ databases">
        <authorList>
            <person name="Chen Y."/>
            <person name="Dougan E. K."/>
            <person name="Chan C."/>
            <person name="Rhodes N."/>
            <person name="Thang M."/>
        </authorList>
    </citation>
    <scope>NUCLEOTIDE SEQUENCE</scope>
</reference>
<feature type="domain" description="TauD/TfdA-like" evidence="6">
    <location>
        <begin position="26"/>
        <end position="285"/>
    </location>
</feature>
<comment type="similarity">
    <text evidence="1">Belongs to the TfdA dioxygenase family.</text>
</comment>
<dbReference type="InterPro" id="IPR042098">
    <property type="entry name" value="TauD-like_sf"/>
</dbReference>
<evidence type="ECO:0000313" key="8">
    <source>
        <dbReference type="EMBL" id="CAL4774534.1"/>
    </source>
</evidence>
<keyword evidence="9" id="KW-1185">Reference proteome</keyword>
<dbReference type="AlphaFoldDB" id="A0A9P1C9P9"/>
<keyword evidence="5" id="KW-0408">Iron</keyword>
<evidence type="ECO:0000256" key="4">
    <source>
        <dbReference type="ARBA" id="ARBA00023002"/>
    </source>
</evidence>
<keyword evidence="3" id="KW-0223">Dioxygenase</keyword>
<dbReference type="EMBL" id="CAMXCT020001147">
    <property type="protein sequence ID" value="CAL1140597.1"/>
    <property type="molecule type" value="Genomic_DNA"/>
</dbReference>
<dbReference type="GO" id="GO:0051213">
    <property type="term" value="F:dioxygenase activity"/>
    <property type="evidence" value="ECO:0007669"/>
    <property type="project" value="UniProtKB-KW"/>
</dbReference>
<comment type="caution">
    <text evidence="7">The sequence shown here is derived from an EMBL/GenBank/DDBJ whole genome shotgun (WGS) entry which is preliminary data.</text>
</comment>
<organism evidence="7">
    <name type="scientific">Cladocopium goreaui</name>
    <dbReference type="NCBI Taxonomy" id="2562237"/>
    <lineage>
        <taxon>Eukaryota</taxon>
        <taxon>Sar</taxon>
        <taxon>Alveolata</taxon>
        <taxon>Dinophyceae</taxon>
        <taxon>Suessiales</taxon>
        <taxon>Symbiodiniaceae</taxon>
        <taxon>Cladocopium</taxon>
    </lineage>
</organism>
<evidence type="ECO:0000256" key="5">
    <source>
        <dbReference type="ARBA" id="ARBA00023004"/>
    </source>
</evidence>
<evidence type="ECO:0000256" key="2">
    <source>
        <dbReference type="ARBA" id="ARBA00022723"/>
    </source>
</evidence>
<accession>A0A9P1C9P9</accession>
<dbReference type="Proteomes" id="UP001152797">
    <property type="component" value="Unassembled WGS sequence"/>
</dbReference>